<proteinExistence type="predicted"/>
<accession>A0ABS6M9R2</accession>
<feature type="transmembrane region" description="Helical" evidence="7">
    <location>
        <begin position="397"/>
        <end position="415"/>
    </location>
</feature>
<feature type="transmembrane region" description="Helical" evidence="7">
    <location>
        <begin position="142"/>
        <end position="165"/>
    </location>
</feature>
<evidence type="ECO:0000313" key="9">
    <source>
        <dbReference type="Proteomes" id="UP000755551"/>
    </source>
</evidence>
<dbReference type="Pfam" id="PF01554">
    <property type="entry name" value="MatE"/>
    <property type="match status" value="2"/>
</dbReference>
<dbReference type="Proteomes" id="UP000755551">
    <property type="component" value="Unassembled WGS sequence"/>
</dbReference>
<comment type="subcellular location">
    <subcellularLocation>
        <location evidence="1">Cell inner membrane</location>
        <topology evidence="1">Multi-pass membrane protein</topology>
    </subcellularLocation>
</comment>
<keyword evidence="6 7" id="KW-0472">Membrane</keyword>
<dbReference type="NCBIfam" id="TIGR00797">
    <property type="entry name" value="matE"/>
    <property type="match status" value="1"/>
</dbReference>
<protein>
    <submittedName>
        <fullName evidence="8">MATE family efflux transporter</fullName>
    </submittedName>
</protein>
<organism evidence="8 9">
    <name type="scientific">Marinobacterium weihaiense</name>
    <dbReference type="NCBI Taxonomy" id="2851016"/>
    <lineage>
        <taxon>Bacteria</taxon>
        <taxon>Pseudomonadati</taxon>
        <taxon>Pseudomonadota</taxon>
        <taxon>Gammaproteobacteria</taxon>
        <taxon>Oceanospirillales</taxon>
        <taxon>Oceanospirillaceae</taxon>
        <taxon>Marinobacterium</taxon>
    </lineage>
</organism>
<evidence type="ECO:0000256" key="2">
    <source>
        <dbReference type="ARBA" id="ARBA00022448"/>
    </source>
</evidence>
<gene>
    <name evidence="8" type="ORF">KTN04_06695</name>
</gene>
<sequence length="432" mass="46485">MMLGIVSLMLFNLADIWFVAQLGTAPMAALAFTFPVSFSVVSLAIGLGVGTSATLARLIGSGSSESSARLATDNLLLTTLLMLVVGVAGQHFADPIFRLMGADPELMPLIDAYMEVWFAGSVFLVLNMVCNSTFRASGDTRLSATVMLLSSLLNILLDPLLIFGWGPVPALGIRGAAIASVLAWAITTLLALHLLYHRKGMLLLTRPRLQTLLAHWKKLLSISLPAALSNMMTPLANGILTSLVAVHGAEAVAAFGAGARIESLSLLVCLALSMTLPPFISQNYGALKIDRVKTAYRTAIRFALVWQLLIFAVLVLASGAIAGLFSKDPEVARWLQMWMLIVPAGFGFQAMTFLSASSFNALHQPMRAMRISLFRLFLMYVPLGWLGNHFFGLTGMFSALVLANAITAVVATFWMRRYLKTLATESAMVPAS</sequence>
<feature type="transmembrane region" description="Helical" evidence="7">
    <location>
        <begin position="41"/>
        <end position="59"/>
    </location>
</feature>
<dbReference type="PANTHER" id="PTHR43549:SF3">
    <property type="entry name" value="MULTIDRUG RESISTANCE PROTEIN YPNP-RELATED"/>
    <property type="match status" value="1"/>
</dbReference>
<evidence type="ECO:0000256" key="1">
    <source>
        <dbReference type="ARBA" id="ARBA00004429"/>
    </source>
</evidence>
<dbReference type="InterPro" id="IPR048279">
    <property type="entry name" value="MdtK-like"/>
</dbReference>
<evidence type="ECO:0000313" key="8">
    <source>
        <dbReference type="EMBL" id="MBV0933022.1"/>
    </source>
</evidence>
<keyword evidence="5 7" id="KW-1133">Transmembrane helix</keyword>
<dbReference type="EMBL" id="JAHQZT010000006">
    <property type="protein sequence ID" value="MBV0933022.1"/>
    <property type="molecule type" value="Genomic_DNA"/>
</dbReference>
<feature type="transmembrane region" description="Helical" evidence="7">
    <location>
        <begin position="337"/>
        <end position="361"/>
    </location>
</feature>
<feature type="transmembrane region" description="Helical" evidence="7">
    <location>
        <begin position="112"/>
        <end position="130"/>
    </location>
</feature>
<name>A0ABS6M9R2_9GAMM</name>
<dbReference type="InterPro" id="IPR002528">
    <property type="entry name" value="MATE_fam"/>
</dbReference>
<feature type="transmembrane region" description="Helical" evidence="7">
    <location>
        <begin position="373"/>
        <end position="391"/>
    </location>
</feature>
<dbReference type="PIRSF" id="PIRSF006603">
    <property type="entry name" value="DinF"/>
    <property type="match status" value="1"/>
</dbReference>
<dbReference type="PANTHER" id="PTHR43549">
    <property type="entry name" value="MULTIDRUG RESISTANCE PROTEIN YPNP-RELATED"/>
    <property type="match status" value="1"/>
</dbReference>
<feature type="transmembrane region" description="Helical" evidence="7">
    <location>
        <begin position="71"/>
        <end position="92"/>
    </location>
</feature>
<feature type="transmembrane region" description="Helical" evidence="7">
    <location>
        <begin position="171"/>
        <end position="196"/>
    </location>
</feature>
<evidence type="ECO:0000256" key="4">
    <source>
        <dbReference type="ARBA" id="ARBA00022692"/>
    </source>
</evidence>
<feature type="transmembrane region" description="Helical" evidence="7">
    <location>
        <begin position="302"/>
        <end position="325"/>
    </location>
</feature>
<keyword evidence="9" id="KW-1185">Reference proteome</keyword>
<reference evidence="8 9" key="1">
    <citation type="submission" date="2021-06" db="EMBL/GenBank/DDBJ databases">
        <title>Bacterium isolated from marine sediment.</title>
        <authorList>
            <person name="Zhu K.-L."/>
            <person name="Du Z.-J."/>
            <person name="Liang Q.-Y."/>
        </authorList>
    </citation>
    <scope>NUCLEOTIDE SEQUENCE [LARGE SCALE GENOMIC DNA]</scope>
    <source>
        <strain evidence="8 9">A346</strain>
    </source>
</reference>
<evidence type="ECO:0000256" key="6">
    <source>
        <dbReference type="ARBA" id="ARBA00023136"/>
    </source>
</evidence>
<evidence type="ECO:0000256" key="7">
    <source>
        <dbReference type="SAM" id="Phobius"/>
    </source>
</evidence>
<keyword evidence="4 7" id="KW-0812">Transmembrane</keyword>
<comment type="caution">
    <text evidence="8">The sequence shown here is derived from an EMBL/GenBank/DDBJ whole genome shotgun (WGS) entry which is preliminary data.</text>
</comment>
<keyword evidence="3" id="KW-1003">Cell membrane</keyword>
<dbReference type="InterPro" id="IPR052031">
    <property type="entry name" value="Membrane_Transporter-Flippase"/>
</dbReference>
<evidence type="ECO:0000256" key="5">
    <source>
        <dbReference type="ARBA" id="ARBA00022989"/>
    </source>
</evidence>
<keyword evidence="2" id="KW-0813">Transport</keyword>
<evidence type="ECO:0000256" key="3">
    <source>
        <dbReference type="ARBA" id="ARBA00022475"/>
    </source>
</evidence>